<comment type="caution">
    <text evidence="1">The sequence shown here is derived from an EMBL/GenBank/DDBJ whole genome shotgun (WGS) entry which is preliminary data.</text>
</comment>
<reference evidence="1 2" key="1">
    <citation type="submission" date="2020-08" db="EMBL/GenBank/DDBJ databases">
        <title>The Agave Microbiome: Exploring the role of microbial communities in plant adaptations to desert environments.</title>
        <authorList>
            <person name="Partida-Martinez L.P."/>
        </authorList>
    </citation>
    <scope>NUCLEOTIDE SEQUENCE [LARGE SCALE GENOMIC DNA]</scope>
    <source>
        <strain evidence="1 2">AT3.2</strain>
    </source>
</reference>
<keyword evidence="2" id="KW-1185">Reference proteome</keyword>
<name>A0A7W9X1P9_9BURK</name>
<dbReference type="Proteomes" id="UP000540787">
    <property type="component" value="Unassembled WGS sequence"/>
</dbReference>
<sequence length="38" mass="4195">MRRHPMTWTAVHLALASAATWFLLESGALASTVLFSLH</sequence>
<gene>
    <name evidence="1" type="ORF">HD842_003040</name>
</gene>
<dbReference type="EMBL" id="JACHBX010000003">
    <property type="protein sequence ID" value="MBB6134882.1"/>
    <property type="molecule type" value="Genomic_DNA"/>
</dbReference>
<organism evidence="1 2">
    <name type="scientific">Massilia aurea</name>
    <dbReference type="NCBI Taxonomy" id="373040"/>
    <lineage>
        <taxon>Bacteria</taxon>
        <taxon>Pseudomonadati</taxon>
        <taxon>Pseudomonadota</taxon>
        <taxon>Betaproteobacteria</taxon>
        <taxon>Burkholderiales</taxon>
        <taxon>Oxalobacteraceae</taxon>
        <taxon>Telluria group</taxon>
        <taxon>Massilia</taxon>
    </lineage>
</organism>
<protein>
    <submittedName>
        <fullName evidence="1">Uncharacterized protein</fullName>
    </submittedName>
</protein>
<evidence type="ECO:0000313" key="2">
    <source>
        <dbReference type="Proteomes" id="UP000540787"/>
    </source>
</evidence>
<accession>A0A7W9X1P9</accession>
<evidence type="ECO:0000313" key="1">
    <source>
        <dbReference type="EMBL" id="MBB6134882.1"/>
    </source>
</evidence>
<dbReference type="AlphaFoldDB" id="A0A7W9X1P9"/>
<proteinExistence type="predicted"/>